<organism evidence="8 9">
    <name type="scientific">Flavobacterium sedimenticola</name>
    <dbReference type="NCBI Taxonomy" id="3043286"/>
    <lineage>
        <taxon>Bacteria</taxon>
        <taxon>Pseudomonadati</taxon>
        <taxon>Bacteroidota</taxon>
        <taxon>Flavobacteriia</taxon>
        <taxon>Flavobacteriales</taxon>
        <taxon>Flavobacteriaceae</taxon>
        <taxon>Flavobacterium</taxon>
    </lineage>
</organism>
<evidence type="ECO:0000256" key="4">
    <source>
        <dbReference type="ARBA" id="ARBA00022692"/>
    </source>
</evidence>
<evidence type="ECO:0000256" key="7">
    <source>
        <dbReference type="SAM" id="Phobius"/>
    </source>
</evidence>
<name>A0ABT6XNZ9_9FLAO</name>
<proteinExistence type="inferred from homology"/>
<evidence type="ECO:0000313" key="9">
    <source>
        <dbReference type="Proteomes" id="UP001230035"/>
    </source>
</evidence>
<evidence type="ECO:0000256" key="6">
    <source>
        <dbReference type="ARBA" id="ARBA00023136"/>
    </source>
</evidence>
<feature type="transmembrane region" description="Helical" evidence="7">
    <location>
        <begin position="124"/>
        <end position="142"/>
    </location>
</feature>
<evidence type="ECO:0000313" key="8">
    <source>
        <dbReference type="EMBL" id="MDI9256743.1"/>
    </source>
</evidence>
<dbReference type="PANTHER" id="PTHR33452">
    <property type="entry name" value="OXIDOREDUCTASE CATD-RELATED"/>
    <property type="match status" value="1"/>
</dbReference>
<dbReference type="Pfam" id="PF07681">
    <property type="entry name" value="DoxX"/>
    <property type="match status" value="1"/>
</dbReference>
<comment type="subcellular location">
    <subcellularLocation>
        <location evidence="1">Cell membrane</location>
        <topology evidence="1">Multi-pass membrane protein</topology>
    </subcellularLocation>
</comment>
<gene>
    <name evidence="8" type="ORF">QHT84_04880</name>
</gene>
<accession>A0ABT6XNZ9</accession>
<reference evidence="8 9" key="1">
    <citation type="submission" date="2023-05" db="EMBL/GenBank/DDBJ databases">
        <title>Flavobacterium sedimenti sp. nov., isolated from the sediment.</title>
        <authorList>
            <person name="Wu N."/>
        </authorList>
    </citation>
    <scope>NUCLEOTIDE SEQUENCE [LARGE SCALE GENOMIC DNA]</scope>
    <source>
        <strain evidence="8 9">YZ-48</strain>
    </source>
</reference>
<evidence type="ECO:0000256" key="1">
    <source>
        <dbReference type="ARBA" id="ARBA00004651"/>
    </source>
</evidence>
<evidence type="ECO:0000256" key="2">
    <source>
        <dbReference type="ARBA" id="ARBA00006679"/>
    </source>
</evidence>
<keyword evidence="4 7" id="KW-0812">Transmembrane</keyword>
<evidence type="ECO:0000256" key="3">
    <source>
        <dbReference type="ARBA" id="ARBA00022475"/>
    </source>
</evidence>
<comment type="caution">
    <text evidence="8">The sequence shown here is derived from an EMBL/GenBank/DDBJ whole genome shotgun (WGS) entry which is preliminary data.</text>
</comment>
<comment type="similarity">
    <text evidence="2">Belongs to the DoxX family.</text>
</comment>
<feature type="transmembrane region" description="Helical" evidence="7">
    <location>
        <begin position="64"/>
        <end position="85"/>
    </location>
</feature>
<dbReference type="Proteomes" id="UP001230035">
    <property type="component" value="Unassembled WGS sequence"/>
</dbReference>
<dbReference type="InterPro" id="IPR032808">
    <property type="entry name" value="DoxX"/>
</dbReference>
<protein>
    <submittedName>
        <fullName evidence="8">DoxX family protein</fullName>
    </submittedName>
</protein>
<feature type="transmembrane region" description="Helical" evidence="7">
    <location>
        <begin position="21"/>
        <end position="44"/>
    </location>
</feature>
<keyword evidence="5 7" id="KW-1133">Transmembrane helix</keyword>
<feature type="transmembrane region" description="Helical" evidence="7">
    <location>
        <begin position="92"/>
        <end position="112"/>
    </location>
</feature>
<dbReference type="EMBL" id="JASGBP010000002">
    <property type="protein sequence ID" value="MDI9256743.1"/>
    <property type="molecule type" value="Genomic_DNA"/>
</dbReference>
<keyword evidence="6 7" id="KW-0472">Membrane</keyword>
<evidence type="ECO:0000256" key="5">
    <source>
        <dbReference type="ARBA" id="ARBA00022989"/>
    </source>
</evidence>
<keyword evidence="3" id="KW-1003">Cell membrane</keyword>
<sequence>MKKATFLNNPSNSQFFDNGALLLLRLTLAVVIFPHGAQLLLGWFGGFGYTETMKYFTTVANLPYLIGMLVIGIQFFGTLMLLLGIAVRLNALAMFTIFIGMIVTSHLEHGFFMNWFGNQKGEGYEYHLLVLGITLALMLKGGGRYTIAKAKNEA</sequence>
<dbReference type="PANTHER" id="PTHR33452:SF1">
    <property type="entry name" value="INNER MEMBRANE PROTEIN YPHA-RELATED"/>
    <property type="match status" value="1"/>
</dbReference>
<dbReference type="InterPro" id="IPR051907">
    <property type="entry name" value="DoxX-like_oxidoreductase"/>
</dbReference>
<keyword evidence="9" id="KW-1185">Reference proteome</keyword>
<dbReference type="RefSeq" id="WP_283238430.1">
    <property type="nucleotide sequence ID" value="NZ_JASGBP010000002.1"/>
</dbReference>